<evidence type="ECO:0000313" key="1">
    <source>
        <dbReference type="EMBL" id="KAF7802258.1"/>
    </source>
</evidence>
<sequence length="295" mass="33902">MHWKVDQISSRADASWLGLEAHAHVRVHFQEKTHPQELDGLRQLDVHPDWLDSFAANLFEAHVLNQPLVVVPLDICPNPIFILKDNSSGSSYQSDQRSIWEIRSWACQRVFHVIQNDKGQVWLPSFYSTPHQNNVKLRWIIRSTCLGYNELEKHMCKQSFIHSQLCESNLTIRASSKFLCSLFDGLRMLAAVRSTLFPFIIERPTGSPSSSEKRSWKTFSSSSLAKFSKFTSRGAQIPLDLKSDSKRSLAELSRKSLGLLAIVDEVSDPFLFTIVVKAIFDREEKEISEIERERW</sequence>
<dbReference type="EMBL" id="JAAIUW010000013">
    <property type="protein sequence ID" value="KAF7802258.1"/>
    <property type="molecule type" value="Genomic_DNA"/>
</dbReference>
<dbReference type="AlphaFoldDB" id="A0A834SHA4"/>
<reference evidence="1" key="1">
    <citation type="submission" date="2020-09" db="EMBL/GenBank/DDBJ databases">
        <title>Genome-Enabled Discovery of Anthraquinone Biosynthesis in Senna tora.</title>
        <authorList>
            <person name="Kang S.-H."/>
            <person name="Pandey R.P."/>
            <person name="Lee C.-M."/>
            <person name="Sim J.-S."/>
            <person name="Jeong J.-T."/>
            <person name="Choi B.-S."/>
            <person name="Jung M."/>
            <person name="Ginzburg D."/>
            <person name="Zhao K."/>
            <person name="Won S.Y."/>
            <person name="Oh T.-J."/>
            <person name="Yu Y."/>
            <person name="Kim N.-H."/>
            <person name="Lee O.R."/>
            <person name="Lee T.-H."/>
            <person name="Bashyal P."/>
            <person name="Kim T.-S."/>
            <person name="Lee W.-H."/>
            <person name="Kawkins C."/>
            <person name="Kim C.-K."/>
            <person name="Kim J.S."/>
            <person name="Ahn B.O."/>
            <person name="Rhee S.Y."/>
            <person name="Sohng J.K."/>
        </authorList>
    </citation>
    <scope>NUCLEOTIDE SEQUENCE</scope>
    <source>
        <tissue evidence="1">Leaf</tissue>
    </source>
</reference>
<proteinExistence type="predicted"/>
<keyword evidence="2" id="KW-1185">Reference proteome</keyword>
<dbReference type="Proteomes" id="UP000634136">
    <property type="component" value="Unassembled WGS sequence"/>
</dbReference>
<evidence type="ECO:0000313" key="2">
    <source>
        <dbReference type="Proteomes" id="UP000634136"/>
    </source>
</evidence>
<comment type="caution">
    <text evidence="1">The sequence shown here is derived from an EMBL/GenBank/DDBJ whole genome shotgun (WGS) entry which is preliminary data.</text>
</comment>
<gene>
    <name evidence="1" type="ORF">G2W53_041369</name>
</gene>
<organism evidence="1 2">
    <name type="scientific">Senna tora</name>
    <dbReference type="NCBI Taxonomy" id="362788"/>
    <lineage>
        <taxon>Eukaryota</taxon>
        <taxon>Viridiplantae</taxon>
        <taxon>Streptophyta</taxon>
        <taxon>Embryophyta</taxon>
        <taxon>Tracheophyta</taxon>
        <taxon>Spermatophyta</taxon>
        <taxon>Magnoliopsida</taxon>
        <taxon>eudicotyledons</taxon>
        <taxon>Gunneridae</taxon>
        <taxon>Pentapetalae</taxon>
        <taxon>rosids</taxon>
        <taxon>fabids</taxon>
        <taxon>Fabales</taxon>
        <taxon>Fabaceae</taxon>
        <taxon>Caesalpinioideae</taxon>
        <taxon>Cassia clade</taxon>
        <taxon>Senna</taxon>
    </lineage>
</organism>
<accession>A0A834SHA4</accession>
<name>A0A834SHA4_9FABA</name>
<protein>
    <submittedName>
        <fullName evidence="1">Uncharacterized protein</fullName>
    </submittedName>
</protein>